<organism evidence="8 9">
    <name type="scientific">Vibrio hippocampi</name>
    <dbReference type="NCBI Taxonomy" id="654686"/>
    <lineage>
        <taxon>Bacteria</taxon>
        <taxon>Pseudomonadati</taxon>
        <taxon>Pseudomonadota</taxon>
        <taxon>Gammaproteobacteria</taxon>
        <taxon>Vibrionales</taxon>
        <taxon>Vibrionaceae</taxon>
        <taxon>Vibrio</taxon>
    </lineage>
</organism>
<evidence type="ECO:0000256" key="2">
    <source>
        <dbReference type="ARBA" id="ARBA00022475"/>
    </source>
</evidence>
<feature type="transmembrane region" description="Helical" evidence="6">
    <location>
        <begin position="195"/>
        <end position="218"/>
    </location>
</feature>
<dbReference type="RefSeq" id="WP_237484476.1">
    <property type="nucleotide sequence ID" value="NZ_CAKLCM010000002.1"/>
</dbReference>
<dbReference type="Pfam" id="PF12698">
    <property type="entry name" value="ABC2_membrane_3"/>
    <property type="match status" value="1"/>
</dbReference>
<feature type="transmembrane region" description="Helical" evidence="6">
    <location>
        <begin position="274"/>
        <end position="297"/>
    </location>
</feature>
<accession>A0ABN8DL10</accession>
<proteinExistence type="predicted"/>
<comment type="subcellular location">
    <subcellularLocation>
        <location evidence="1">Cell membrane</location>
        <topology evidence="1">Multi-pass membrane protein</topology>
    </subcellularLocation>
</comment>
<evidence type="ECO:0000259" key="7">
    <source>
        <dbReference type="Pfam" id="PF12698"/>
    </source>
</evidence>
<feature type="transmembrane region" description="Helical" evidence="6">
    <location>
        <begin position="27"/>
        <end position="47"/>
    </location>
</feature>
<evidence type="ECO:0000256" key="3">
    <source>
        <dbReference type="ARBA" id="ARBA00022692"/>
    </source>
</evidence>
<evidence type="ECO:0000256" key="4">
    <source>
        <dbReference type="ARBA" id="ARBA00022989"/>
    </source>
</evidence>
<dbReference type="PANTHER" id="PTHR30294">
    <property type="entry name" value="MEMBRANE COMPONENT OF ABC TRANSPORTER YHHJ-RELATED"/>
    <property type="match status" value="1"/>
</dbReference>
<dbReference type="InterPro" id="IPR013525">
    <property type="entry name" value="ABC2_TM"/>
</dbReference>
<dbReference type="PANTHER" id="PTHR30294:SF47">
    <property type="entry name" value="INNER MEMBRANE TRANSPORT PERMEASE YHHJ"/>
    <property type="match status" value="1"/>
</dbReference>
<evidence type="ECO:0000256" key="1">
    <source>
        <dbReference type="ARBA" id="ARBA00004651"/>
    </source>
</evidence>
<keyword evidence="9" id="KW-1185">Reference proteome</keyword>
<dbReference type="InterPro" id="IPR051449">
    <property type="entry name" value="ABC-2_transporter_component"/>
</dbReference>
<gene>
    <name evidence="8" type="ORF">VHP8226_01527</name>
</gene>
<name>A0ABN8DL10_9VIBR</name>
<evidence type="ECO:0000256" key="5">
    <source>
        <dbReference type="ARBA" id="ARBA00023136"/>
    </source>
</evidence>
<dbReference type="Proteomes" id="UP000838160">
    <property type="component" value="Unassembled WGS sequence"/>
</dbReference>
<feature type="transmembrane region" description="Helical" evidence="6">
    <location>
        <begin position="304"/>
        <end position="325"/>
    </location>
</feature>
<keyword evidence="2" id="KW-1003">Cell membrane</keyword>
<evidence type="ECO:0000256" key="6">
    <source>
        <dbReference type="SAM" id="Phobius"/>
    </source>
</evidence>
<evidence type="ECO:0000313" key="9">
    <source>
        <dbReference type="Proteomes" id="UP000838160"/>
    </source>
</evidence>
<evidence type="ECO:0000313" key="8">
    <source>
        <dbReference type="EMBL" id="CAH0526041.1"/>
    </source>
</evidence>
<sequence>MSTSPLNQRSLRSVLALQWQLIAGDRWFFSLLTWIPIGFCLTLYWVFSQGIATSLPIGIVDFNRSALSQELVRHYDATPMLKVSEDFSDVTKAKQALVNGDIYAFLVIPENFDKQVITAVPPPTATLFYNSQYLLVARLVNSAAVQAQGYFNAAVETQRQLMSHQQTLASAMGNAVTVRTQITPLFNNSSNYAQFLVPALIPAVWQIMAVALTVLALAKNYRHLGLSTWFANQRYFSGLLLVLTPYALWFSALGILYLGGFYYLLNWPMHGELWVIVVAQIATTFACMIMGSLFFFLTCDAARAMSFAAAYTAPSFAFMGITFPASDMNSLALFWRQLLPVSHYIEVQISQASYGLPSQTSLAMLLPMIGYLVPLILCLGFVRRHVNKEVAQ</sequence>
<keyword evidence="4 6" id="KW-1133">Transmembrane helix</keyword>
<keyword evidence="3 6" id="KW-0812">Transmembrane</keyword>
<comment type="caution">
    <text evidence="8">The sequence shown here is derived from an EMBL/GenBank/DDBJ whole genome shotgun (WGS) entry which is preliminary data.</text>
</comment>
<reference evidence="8" key="1">
    <citation type="submission" date="2021-12" db="EMBL/GenBank/DDBJ databases">
        <authorList>
            <person name="Rodrigo-Torres L."/>
            <person name="Arahal R. D."/>
            <person name="Lucena T."/>
        </authorList>
    </citation>
    <scope>NUCLEOTIDE SEQUENCE</scope>
    <source>
        <strain evidence="8">CECT 8226</strain>
    </source>
</reference>
<dbReference type="Gene3D" id="3.40.1710.10">
    <property type="entry name" value="abc type-2 transporter like domain"/>
    <property type="match status" value="1"/>
</dbReference>
<protein>
    <recommendedName>
        <fullName evidence="7">ABC-2 type transporter transmembrane domain-containing protein</fullName>
    </recommendedName>
</protein>
<feature type="transmembrane region" description="Helical" evidence="6">
    <location>
        <begin position="239"/>
        <end position="262"/>
    </location>
</feature>
<feature type="domain" description="ABC-2 type transporter transmembrane" evidence="7">
    <location>
        <begin position="26"/>
        <end position="377"/>
    </location>
</feature>
<feature type="transmembrane region" description="Helical" evidence="6">
    <location>
        <begin position="362"/>
        <end position="382"/>
    </location>
</feature>
<dbReference type="EMBL" id="CAKLCM010000002">
    <property type="protein sequence ID" value="CAH0526041.1"/>
    <property type="molecule type" value="Genomic_DNA"/>
</dbReference>
<keyword evidence="5 6" id="KW-0472">Membrane</keyword>